<comment type="caution">
    <text evidence="1">The sequence shown here is derived from an EMBL/GenBank/DDBJ whole genome shotgun (WGS) entry which is preliminary data.</text>
</comment>
<evidence type="ECO:0000313" key="1">
    <source>
        <dbReference type="EMBL" id="GEM42154.1"/>
    </source>
</evidence>
<gene>
    <name evidence="1" type="ORF">NN4_66730</name>
</gene>
<accession>A0A511MNG3</accession>
<dbReference type="Proteomes" id="UP000321424">
    <property type="component" value="Unassembled WGS sequence"/>
</dbReference>
<name>A0A511MNG3_9NOCA</name>
<dbReference type="EMBL" id="BJXA01000064">
    <property type="protein sequence ID" value="GEM42154.1"/>
    <property type="molecule type" value="Genomic_DNA"/>
</dbReference>
<dbReference type="AlphaFoldDB" id="A0A511MNG3"/>
<proteinExistence type="predicted"/>
<reference evidence="1 2" key="1">
    <citation type="submission" date="2019-07" db="EMBL/GenBank/DDBJ databases">
        <title>Whole genome shotgun sequence of Nocardia ninae NBRC 108245.</title>
        <authorList>
            <person name="Hosoyama A."/>
            <person name="Uohara A."/>
            <person name="Ohji S."/>
            <person name="Ichikawa N."/>
        </authorList>
    </citation>
    <scope>NUCLEOTIDE SEQUENCE [LARGE SCALE GENOMIC DNA]</scope>
    <source>
        <strain evidence="1 2">NBRC 108245</strain>
    </source>
</reference>
<organism evidence="1 2">
    <name type="scientific">Nocardia ninae NBRC 108245</name>
    <dbReference type="NCBI Taxonomy" id="1210091"/>
    <lineage>
        <taxon>Bacteria</taxon>
        <taxon>Bacillati</taxon>
        <taxon>Actinomycetota</taxon>
        <taxon>Actinomycetes</taxon>
        <taxon>Mycobacteriales</taxon>
        <taxon>Nocardiaceae</taxon>
        <taxon>Nocardia</taxon>
    </lineage>
</organism>
<keyword evidence="2" id="KW-1185">Reference proteome</keyword>
<sequence length="87" mass="9929">MSRFDPHIVRKFCSWCAPALVADTQSMIGDSKWLVCDQPDCRAMIEEVGDLATEHAVRTIAAARGWYLGNRHYCPAHWPRPRTHHLA</sequence>
<evidence type="ECO:0000313" key="2">
    <source>
        <dbReference type="Proteomes" id="UP000321424"/>
    </source>
</evidence>
<protein>
    <submittedName>
        <fullName evidence="1">Uncharacterized protein</fullName>
    </submittedName>
</protein>